<keyword evidence="3 5" id="KW-0238">DNA-binding</keyword>
<dbReference type="PANTHER" id="PTHR30055">
    <property type="entry name" value="HTH-TYPE TRANSCRIPTIONAL REGULATOR RUTR"/>
    <property type="match status" value="1"/>
</dbReference>
<dbReference type="InterPro" id="IPR009057">
    <property type="entry name" value="Homeodomain-like_sf"/>
</dbReference>
<keyword evidence="4" id="KW-0804">Transcription</keyword>
<evidence type="ECO:0000256" key="5">
    <source>
        <dbReference type="PROSITE-ProRule" id="PRU00335"/>
    </source>
</evidence>
<dbReference type="RefSeq" id="WP_209770378.1">
    <property type="nucleotide sequence ID" value="NZ_JAGINP010000024.1"/>
</dbReference>
<keyword evidence="9" id="KW-1185">Reference proteome</keyword>
<dbReference type="PROSITE" id="PS50977">
    <property type="entry name" value="HTH_TETR_2"/>
    <property type="match status" value="1"/>
</dbReference>
<feature type="region of interest" description="Disordered" evidence="6">
    <location>
        <begin position="1"/>
        <end position="22"/>
    </location>
</feature>
<evidence type="ECO:0000313" key="8">
    <source>
        <dbReference type="EMBL" id="MBP2295754.1"/>
    </source>
</evidence>
<feature type="domain" description="HTH tetR-type" evidence="7">
    <location>
        <begin position="23"/>
        <end position="83"/>
    </location>
</feature>
<sequence length="211" mass="23594">METDDSQPLARAPRRSFSKKAPDVRRQELIDATFRCLVRLGEAETSVRTIADEAGLSLGMVRHHFRSKDELLAETYRHLSAQLQEQTARALAEAGPSPGEQLHALVMAGLRPPILDRDYIRVRFLFWGLTHTNEAVRRVHEEIYGRFQQQLHDLIEQTARANGATVDAATVTLAVMALLKGAWLEWSLAPDAVDPQALVAQILPVLRESLS</sequence>
<feature type="DNA-binding region" description="H-T-H motif" evidence="5">
    <location>
        <begin position="46"/>
        <end position="65"/>
    </location>
</feature>
<dbReference type="Pfam" id="PF13977">
    <property type="entry name" value="TetR_C_6"/>
    <property type="match status" value="1"/>
</dbReference>
<proteinExistence type="predicted"/>
<keyword evidence="2" id="KW-0805">Transcription regulation</keyword>
<evidence type="ECO:0000256" key="2">
    <source>
        <dbReference type="ARBA" id="ARBA00023015"/>
    </source>
</evidence>
<dbReference type="InterPro" id="IPR001647">
    <property type="entry name" value="HTH_TetR"/>
</dbReference>
<dbReference type="PANTHER" id="PTHR30055:SF228">
    <property type="entry name" value="TRANSCRIPTIONAL REGULATOR-RELATED"/>
    <property type="match status" value="1"/>
</dbReference>
<organism evidence="8 9">
    <name type="scientific">Azospirillum rugosum</name>
    <dbReference type="NCBI Taxonomy" id="416170"/>
    <lineage>
        <taxon>Bacteria</taxon>
        <taxon>Pseudomonadati</taxon>
        <taxon>Pseudomonadota</taxon>
        <taxon>Alphaproteobacteria</taxon>
        <taxon>Rhodospirillales</taxon>
        <taxon>Azospirillaceae</taxon>
        <taxon>Azospirillum</taxon>
    </lineage>
</organism>
<evidence type="ECO:0000256" key="4">
    <source>
        <dbReference type="ARBA" id="ARBA00023163"/>
    </source>
</evidence>
<dbReference type="Proteomes" id="UP000781958">
    <property type="component" value="Unassembled WGS sequence"/>
</dbReference>
<keyword evidence="1" id="KW-0678">Repressor</keyword>
<dbReference type="Pfam" id="PF00440">
    <property type="entry name" value="TetR_N"/>
    <property type="match status" value="1"/>
</dbReference>
<dbReference type="SUPFAM" id="SSF48498">
    <property type="entry name" value="Tetracyclin repressor-like, C-terminal domain"/>
    <property type="match status" value="1"/>
</dbReference>
<dbReference type="Gene3D" id="1.10.357.10">
    <property type="entry name" value="Tetracycline Repressor, domain 2"/>
    <property type="match status" value="1"/>
</dbReference>
<protein>
    <submittedName>
        <fullName evidence="8">AcrR family transcriptional regulator</fullName>
    </submittedName>
</protein>
<evidence type="ECO:0000259" key="7">
    <source>
        <dbReference type="PROSITE" id="PS50977"/>
    </source>
</evidence>
<evidence type="ECO:0000313" key="9">
    <source>
        <dbReference type="Proteomes" id="UP000781958"/>
    </source>
</evidence>
<dbReference type="InterPro" id="IPR050109">
    <property type="entry name" value="HTH-type_TetR-like_transc_reg"/>
</dbReference>
<dbReference type="EMBL" id="JAGINP010000024">
    <property type="protein sequence ID" value="MBP2295754.1"/>
    <property type="molecule type" value="Genomic_DNA"/>
</dbReference>
<dbReference type="SUPFAM" id="SSF46689">
    <property type="entry name" value="Homeodomain-like"/>
    <property type="match status" value="1"/>
</dbReference>
<dbReference type="InterPro" id="IPR036271">
    <property type="entry name" value="Tet_transcr_reg_TetR-rel_C_sf"/>
</dbReference>
<comment type="caution">
    <text evidence="8">The sequence shown here is derived from an EMBL/GenBank/DDBJ whole genome shotgun (WGS) entry which is preliminary data.</text>
</comment>
<gene>
    <name evidence="8" type="ORF">J2851_005567</name>
</gene>
<reference evidence="8 9" key="1">
    <citation type="submission" date="2021-03" db="EMBL/GenBank/DDBJ databases">
        <title>Genomic Encyclopedia of Type Strains, Phase III (KMG-III): the genomes of soil and plant-associated and newly described type strains.</title>
        <authorList>
            <person name="Whitman W."/>
        </authorList>
    </citation>
    <scope>NUCLEOTIDE SEQUENCE [LARGE SCALE GENOMIC DNA]</scope>
    <source>
        <strain evidence="8 9">IMMIB AFH-6</strain>
    </source>
</reference>
<accession>A0ABS4ST68</accession>
<evidence type="ECO:0000256" key="1">
    <source>
        <dbReference type="ARBA" id="ARBA00022491"/>
    </source>
</evidence>
<evidence type="ECO:0000256" key="3">
    <source>
        <dbReference type="ARBA" id="ARBA00023125"/>
    </source>
</evidence>
<name>A0ABS4ST68_9PROT</name>
<dbReference type="InterPro" id="IPR039538">
    <property type="entry name" value="BetI_C"/>
</dbReference>
<evidence type="ECO:0000256" key="6">
    <source>
        <dbReference type="SAM" id="MobiDB-lite"/>
    </source>
</evidence>